<reference evidence="3" key="2">
    <citation type="submission" date="2020-09" db="EMBL/GenBank/DDBJ databases">
        <authorList>
            <person name="Sun Q."/>
            <person name="Zhou Y."/>
        </authorList>
    </citation>
    <scope>NUCLEOTIDE SEQUENCE</scope>
    <source>
        <strain evidence="3">CGMCC 1.7086</strain>
    </source>
</reference>
<feature type="transmembrane region" description="Helical" evidence="2">
    <location>
        <begin position="12"/>
        <end position="32"/>
    </location>
</feature>
<dbReference type="InterPro" id="IPR021382">
    <property type="entry name" value="DUF3014"/>
</dbReference>
<name>A0A917YWX2_9ALTE</name>
<proteinExistence type="predicted"/>
<accession>A0A917YWX2</accession>
<dbReference type="RefSeq" id="WP_188691362.1">
    <property type="nucleotide sequence ID" value="NZ_BMLS01000001.1"/>
</dbReference>
<evidence type="ECO:0000313" key="3">
    <source>
        <dbReference type="EMBL" id="GGO66580.1"/>
    </source>
</evidence>
<feature type="region of interest" description="Disordered" evidence="1">
    <location>
        <begin position="39"/>
        <end position="88"/>
    </location>
</feature>
<evidence type="ECO:0000313" key="4">
    <source>
        <dbReference type="Proteomes" id="UP000606935"/>
    </source>
</evidence>
<sequence>MTETESTKKNSLLPHALIGGVLLIILLAVFFWQSEEQTPVEQPQPLPEPLNVQEEPEQIPEPLPEPEVMEPELPVEQPEQEPVPEPLPPEPLDISDGAVKTALLETGSYETLARFIVDDDLLRRFVVFSANLSDNELAASHRVLQPPQQEFRVYRQAGKEWIDTASYKRYTPYVEALESMDTQQLIALYEVYKPTIAEIFAEVGDGRSDFNDVLDEAINHLLDTPEVPIPVEVSTDSVMYKYTDERLESLSAPQKQLLRTGPENMRLIKAKLREIRDALAN</sequence>
<gene>
    <name evidence="3" type="ORF">GCM10010982_11100</name>
</gene>
<keyword evidence="4" id="KW-1185">Reference proteome</keyword>
<reference evidence="3" key="1">
    <citation type="journal article" date="2014" name="Int. J. Syst. Evol. Microbiol.">
        <title>Complete genome sequence of Corynebacterium casei LMG S-19264T (=DSM 44701T), isolated from a smear-ripened cheese.</title>
        <authorList>
            <consortium name="US DOE Joint Genome Institute (JGI-PGF)"/>
            <person name="Walter F."/>
            <person name="Albersmeier A."/>
            <person name="Kalinowski J."/>
            <person name="Ruckert C."/>
        </authorList>
    </citation>
    <scope>NUCLEOTIDE SEQUENCE</scope>
    <source>
        <strain evidence="3">CGMCC 1.7086</strain>
    </source>
</reference>
<evidence type="ECO:0000256" key="1">
    <source>
        <dbReference type="SAM" id="MobiDB-lite"/>
    </source>
</evidence>
<keyword evidence="2" id="KW-0472">Membrane</keyword>
<evidence type="ECO:0008006" key="5">
    <source>
        <dbReference type="Google" id="ProtNLM"/>
    </source>
</evidence>
<evidence type="ECO:0000256" key="2">
    <source>
        <dbReference type="SAM" id="Phobius"/>
    </source>
</evidence>
<protein>
    <recommendedName>
        <fullName evidence="5">DUF3014 domain-containing protein</fullName>
    </recommendedName>
</protein>
<dbReference type="AlphaFoldDB" id="A0A917YWX2"/>
<keyword evidence="2" id="KW-1133">Transmembrane helix</keyword>
<dbReference type="EMBL" id="BMLS01000001">
    <property type="protein sequence ID" value="GGO66580.1"/>
    <property type="molecule type" value="Genomic_DNA"/>
</dbReference>
<dbReference type="Proteomes" id="UP000606935">
    <property type="component" value="Unassembled WGS sequence"/>
</dbReference>
<dbReference type="Pfam" id="PF11219">
    <property type="entry name" value="DUF3014"/>
    <property type="match status" value="1"/>
</dbReference>
<comment type="caution">
    <text evidence="3">The sequence shown here is derived from an EMBL/GenBank/DDBJ whole genome shotgun (WGS) entry which is preliminary data.</text>
</comment>
<keyword evidence="2" id="KW-0812">Transmembrane</keyword>
<organism evidence="3 4">
    <name type="scientific">Bowmanella pacifica</name>
    <dbReference type="NCBI Taxonomy" id="502051"/>
    <lineage>
        <taxon>Bacteria</taxon>
        <taxon>Pseudomonadati</taxon>
        <taxon>Pseudomonadota</taxon>
        <taxon>Gammaproteobacteria</taxon>
        <taxon>Alteromonadales</taxon>
        <taxon>Alteromonadaceae</taxon>
        <taxon>Bowmanella</taxon>
    </lineage>
</organism>